<keyword evidence="1 4" id="KW-0663">Pyridoxal phosphate</keyword>
<dbReference type="InterPro" id="IPR015424">
    <property type="entry name" value="PyrdxlP-dep_Trfase"/>
</dbReference>
<feature type="modified residue" description="N6-(pyridoxal phosphate)lysine" evidence="4">
    <location>
        <position position="192"/>
    </location>
</feature>
<evidence type="ECO:0000256" key="2">
    <source>
        <dbReference type="ARBA" id="ARBA00037999"/>
    </source>
</evidence>
<dbReference type="GO" id="GO:0030170">
    <property type="term" value="F:pyridoxal phosphate binding"/>
    <property type="evidence" value="ECO:0007669"/>
    <property type="project" value="TreeGrafter"/>
</dbReference>
<dbReference type="PANTHER" id="PTHR30244:SF36">
    <property type="entry name" value="3-OXO-GLUCOSE-6-PHOSPHATE:GLUTAMATE AMINOTRANSFERASE"/>
    <property type="match status" value="1"/>
</dbReference>
<evidence type="ECO:0000256" key="5">
    <source>
        <dbReference type="RuleBase" id="RU004508"/>
    </source>
</evidence>
<evidence type="ECO:0000256" key="1">
    <source>
        <dbReference type="ARBA" id="ARBA00022898"/>
    </source>
</evidence>
<dbReference type="SUPFAM" id="SSF53383">
    <property type="entry name" value="PLP-dependent transferases"/>
    <property type="match status" value="1"/>
</dbReference>
<dbReference type="Gene3D" id="3.90.1150.10">
    <property type="entry name" value="Aspartate Aminotransferase, domain 1"/>
    <property type="match status" value="1"/>
</dbReference>
<proteinExistence type="inferred from homology"/>
<accession>A0A380RTY9</accession>
<name>A0A380RTY9_FIBSU</name>
<dbReference type="GO" id="GO:0000271">
    <property type="term" value="P:polysaccharide biosynthetic process"/>
    <property type="evidence" value="ECO:0007669"/>
    <property type="project" value="TreeGrafter"/>
</dbReference>
<comment type="similarity">
    <text evidence="2 5">Belongs to the DegT/DnrJ/EryC1 family.</text>
</comment>
<gene>
    <name evidence="6" type="ORF">SAMN05661053_0268</name>
</gene>
<dbReference type="RefSeq" id="WP_109571810.1">
    <property type="nucleotide sequence ID" value="NZ_UHJL01000001.1"/>
</dbReference>
<dbReference type="InterPro" id="IPR015422">
    <property type="entry name" value="PyrdxlP-dep_Trfase_small"/>
</dbReference>
<evidence type="ECO:0000256" key="3">
    <source>
        <dbReference type="PIRSR" id="PIRSR000390-1"/>
    </source>
</evidence>
<dbReference type="CDD" id="cd00616">
    <property type="entry name" value="AHBA_syn"/>
    <property type="match status" value="1"/>
</dbReference>
<dbReference type="GO" id="GO:0008483">
    <property type="term" value="F:transaminase activity"/>
    <property type="evidence" value="ECO:0007669"/>
    <property type="project" value="TreeGrafter"/>
</dbReference>
<sequence>MTKVPFLDLKSLNAPFMDDLKNAACSVVESGWYIRGHYCERFENAFAEYCGVKYAVGVGNGLDALSLMLRASMELGRLHEGDEILVPANTYIATVLAVSAVGLKPVLVEPAENSYDMDPKRLKDAYGARTRAILVVHLYGRLCAMDEICAFANEHDLLLFEDCAQAHGARMSDGRGAGTFGSAAAFSFYPTKNLGALGDAGMVLTNDADVANMVRALGNYGSERKYVNKYKGVNSRLDEMQAALLLAKLPHLDASNERRREIASRYCAEIKNPKVLLPEIPATPSEHVYHVFVIRLKNEESRNEMQKFLAARGIETLIHYPIPPHLQEAYAHEFSGEYPVAEAMAKTILSIPMSPVMTDDEVSEVIGAINEF</sequence>
<dbReference type="PIRSF" id="PIRSF000390">
    <property type="entry name" value="PLP_StrS"/>
    <property type="match status" value="1"/>
</dbReference>
<feature type="active site" description="Proton acceptor" evidence="3">
    <location>
        <position position="192"/>
    </location>
</feature>
<evidence type="ECO:0000256" key="4">
    <source>
        <dbReference type="PIRSR" id="PIRSR000390-2"/>
    </source>
</evidence>
<evidence type="ECO:0000313" key="7">
    <source>
        <dbReference type="Proteomes" id="UP000255423"/>
    </source>
</evidence>
<dbReference type="AlphaFoldDB" id="A0A380RTY9"/>
<protein>
    <submittedName>
        <fullName evidence="6">dTDP-4-amino-4,6-dideoxygalactose transaminase</fullName>
    </submittedName>
</protein>
<dbReference type="Pfam" id="PF01041">
    <property type="entry name" value="DegT_DnrJ_EryC1"/>
    <property type="match status" value="1"/>
</dbReference>
<organism evidence="6 7">
    <name type="scientific">Fibrobacter succinogenes</name>
    <name type="common">Bacteroides succinogenes</name>
    <dbReference type="NCBI Taxonomy" id="833"/>
    <lineage>
        <taxon>Bacteria</taxon>
        <taxon>Pseudomonadati</taxon>
        <taxon>Fibrobacterota</taxon>
        <taxon>Fibrobacteria</taxon>
        <taxon>Fibrobacterales</taxon>
        <taxon>Fibrobacteraceae</taxon>
        <taxon>Fibrobacter</taxon>
    </lineage>
</organism>
<dbReference type="Proteomes" id="UP000255423">
    <property type="component" value="Unassembled WGS sequence"/>
</dbReference>
<dbReference type="InterPro" id="IPR015421">
    <property type="entry name" value="PyrdxlP-dep_Trfase_major"/>
</dbReference>
<reference evidence="6 7" key="1">
    <citation type="submission" date="2017-08" db="EMBL/GenBank/DDBJ databases">
        <authorList>
            <person name="de Groot N.N."/>
        </authorList>
    </citation>
    <scope>NUCLEOTIDE SEQUENCE [LARGE SCALE GENOMIC DNA]</scope>
    <source>
        <strain evidence="6 7">HM2</strain>
    </source>
</reference>
<dbReference type="EMBL" id="UHJL01000001">
    <property type="protein sequence ID" value="SUQ19043.1"/>
    <property type="molecule type" value="Genomic_DNA"/>
</dbReference>
<dbReference type="InterPro" id="IPR000653">
    <property type="entry name" value="DegT/StrS_aminotransferase"/>
</dbReference>
<dbReference type="Gene3D" id="3.40.640.10">
    <property type="entry name" value="Type I PLP-dependent aspartate aminotransferase-like (Major domain)"/>
    <property type="match status" value="1"/>
</dbReference>
<evidence type="ECO:0000313" key="6">
    <source>
        <dbReference type="EMBL" id="SUQ19043.1"/>
    </source>
</evidence>
<dbReference type="PANTHER" id="PTHR30244">
    <property type="entry name" value="TRANSAMINASE"/>
    <property type="match status" value="1"/>
</dbReference>